<dbReference type="PANTHER" id="PTHR42885">
    <property type="entry name" value="HISTIDINOL-PHOSPHATE AMINOTRANSFERASE-RELATED"/>
    <property type="match status" value="1"/>
</dbReference>
<comment type="pathway">
    <text evidence="2 11">Amino-acid biosynthesis; L-histidine biosynthesis; L-histidine from 5-phospho-alpha-D-ribose 1-diphosphate: step 7/9.</text>
</comment>
<reference evidence="13" key="1">
    <citation type="submission" date="2023-05" db="EMBL/GenBank/DDBJ databases">
        <authorList>
            <person name="Zhang X."/>
        </authorList>
    </citation>
    <scope>NUCLEOTIDE SEQUENCE</scope>
    <source>
        <strain evidence="13">YF14B1</strain>
    </source>
</reference>
<dbReference type="GO" id="GO:0004400">
    <property type="term" value="F:histidinol-phosphate transaminase activity"/>
    <property type="evidence" value="ECO:0007669"/>
    <property type="project" value="UniProtKB-UniRule"/>
</dbReference>
<evidence type="ECO:0000256" key="5">
    <source>
        <dbReference type="ARBA" id="ARBA00022576"/>
    </source>
</evidence>
<dbReference type="InterPro" id="IPR015421">
    <property type="entry name" value="PyrdxlP-dep_Trfase_major"/>
</dbReference>
<dbReference type="CDD" id="cd00609">
    <property type="entry name" value="AAT_like"/>
    <property type="match status" value="1"/>
</dbReference>
<evidence type="ECO:0000256" key="1">
    <source>
        <dbReference type="ARBA" id="ARBA00001933"/>
    </source>
</evidence>
<evidence type="ECO:0000256" key="2">
    <source>
        <dbReference type="ARBA" id="ARBA00005011"/>
    </source>
</evidence>
<evidence type="ECO:0000256" key="10">
    <source>
        <dbReference type="ARBA" id="ARBA00047481"/>
    </source>
</evidence>
<evidence type="ECO:0000256" key="11">
    <source>
        <dbReference type="HAMAP-Rule" id="MF_01023"/>
    </source>
</evidence>
<dbReference type="PANTHER" id="PTHR42885:SF2">
    <property type="entry name" value="HISTIDINOL-PHOSPHATE AMINOTRANSFERASE"/>
    <property type="match status" value="1"/>
</dbReference>
<sequence>MFSLEKILRPHIMALSPYTSARDEYEGTEGIFLDANENPFGSITSQNFNRYPDPHQIALKKRVAEIKGVKLEQLFLGNGSDEPIDLLIRATCTPREDEIILVPPTYGMYEVSAAINDVPVVKVSLTPDFALDMPALQQAITTHPKAKLLFLCSPNNPTGNALDPEQMKTLIETFPGLVIIDEAYIDFADYPSFTSYLDKYPNMVVLQTFSKVWGLANLRLGMAFASPELIRILNKIKPPYNISGLTQQVVLEGLQNTQWKEESVQEILKQRTELVKLLEEVPVVEKIYPSEANFLLVKVHNAKETYDYLVEQKIIVRDRSKVKLCENAIRITVGTASENQHLVEAMKQLSAQTETQSTVS</sequence>
<keyword evidence="6 11" id="KW-0028">Amino-acid biosynthesis</keyword>
<protein>
    <recommendedName>
        <fullName evidence="11">Histidinol-phosphate aminotransferase</fullName>
        <ecNumber evidence="11">2.6.1.9</ecNumber>
    </recommendedName>
    <alternativeName>
        <fullName evidence="11">Imidazole acetol-phosphate transaminase</fullName>
    </alternativeName>
</protein>
<evidence type="ECO:0000256" key="3">
    <source>
        <dbReference type="ARBA" id="ARBA00007970"/>
    </source>
</evidence>
<evidence type="ECO:0000256" key="7">
    <source>
        <dbReference type="ARBA" id="ARBA00022679"/>
    </source>
</evidence>
<evidence type="ECO:0000256" key="9">
    <source>
        <dbReference type="ARBA" id="ARBA00023102"/>
    </source>
</evidence>
<feature type="modified residue" description="N6-(pyridoxal phosphate)lysine" evidence="11">
    <location>
        <position position="211"/>
    </location>
</feature>
<name>A0AAE3R020_9BACT</name>
<organism evidence="13 14">
    <name type="scientific">Xanthocytophaga flava</name>
    <dbReference type="NCBI Taxonomy" id="3048013"/>
    <lineage>
        <taxon>Bacteria</taxon>
        <taxon>Pseudomonadati</taxon>
        <taxon>Bacteroidota</taxon>
        <taxon>Cytophagia</taxon>
        <taxon>Cytophagales</taxon>
        <taxon>Rhodocytophagaceae</taxon>
        <taxon>Xanthocytophaga</taxon>
    </lineage>
</organism>
<dbReference type="HAMAP" id="MF_01023">
    <property type="entry name" value="HisC_aminotrans_2"/>
    <property type="match status" value="1"/>
</dbReference>
<dbReference type="GO" id="GO:0000105">
    <property type="term" value="P:L-histidine biosynthetic process"/>
    <property type="evidence" value="ECO:0007669"/>
    <property type="project" value="UniProtKB-UniRule"/>
</dbReference>
<dbReference type="Pfam" id="PF00155">
    <property type="entry name" value="Aminotran_1_2"/>
    <property type="match status" value="1"/>
</dbReference>
<keyword evidence="8 11" id="KW-0663">Pyridoxal phosphate</keyword>
<accession>A0AAE3R020</accession>
<comment type="subunit">
    <text evidence="4 11">Homodimer.</text>
</comment>
<feature type="domain" description="Aminotransferase class I/classII large" evidence="12">
    <location>
        <begin position="44"/>
        <end position="345"/>
    </location>
</feature>
<proteinExistence type="inferred from homology"/>
<dbReference type="EC" id="2.6.1.9" evidence="11"/>
<dbReference type="InterPro" id="IPR015424">
    <property type="entry name" value="PyrdxlP-dep_Trfase"/>
</dbReference>
<comment type="caution">
    <text evidence="13">The sequence shown here is derived from an EMBL/GenBank/DDBJ whole genome shotgun (WGS) entry which is preliminary data.</text>
</comment>
<dbReference type="InterPro" id="IPR004839">
    <property type="entry name" value="Aminotransferase_I/II_large"/>
</dbReference>
<dbReference type="NCBIfam" id="TIGR01141">
    <property type="entry name" value="hisC"/>
    <property type="match status" value="1"/>
</dbReference>
<dbReference type="AlphaFoldDB" id="A0AAE3R020"/>
<keyword evidence="9 11" id="KW-0368">Histidine biosynthesis</keyword>
<gene>
    <name evidence="11 13" type="primary">hisC</name>
    <name evidence="13" type="ORF">QNI16_38180</name>
</gene>
<keyword evidence="5 11" id="KW-0032">Aminotransferase</keyword>
<comment type="catalytic activity">
    <reaction evidence="10 11">
        <text>L-histidinol phosphate + 2-oxoglutarate = 3-(imidazol-4-yl)-2-oxopropyl phosphate + L-glutamate</text>
        <dbReference type="Rhea" id="RHEA:23744"/>
        <dbReference type="ChEBI" id="CHEBI:16810"/>
        <dbReference type="ChEBI" id="CHEBI:29985"/>
        <dbReference type="ChEBI" id="CHEBI:57766"/>
        <dbReference type="ChEBI" id="CHEBI:57980"/>
        <dbReference type="EC" id="2.6.1.9"/>
    </reaction>
</comment>
<dbReference type="InterPro" id="IPR015422">
    <property type="entry name" value="PyrdxlP-dep_Trfase_small"/>
</dbReference>
<keyword evidence="7 11" id="KW-0808">Transferase</keyword>
<evidence type="ECO:0000313" key="13">
    <source>
        <dbReference type="EMBL" id="MDJ1486371.1"/>
    </source>
</evidence>
<dbReference type="GO" id="GO:0030170">
    <property type="term" value="F:pyridoxal phosphate binding"/>
    <property type="evidence" value="ECO:0007669"/>
    <property type="project" value="InterPro"/>
</dbReference>
<evidence type="ECO:0000256" key="4">
    <source>
        <dbReference type="ARBA" id="ARBA00011738"/>
    </source>
</evidence>
<dbReference type="InterPro" id="IPR005861">
    <property type="entry name" value="HisP_aminotrans"/>
</dbReference>
<dbReference type="Gene3D" id="3.40.640.10">
    <property type="entry name" value="Type I PLP-dependent aspartate aminotransferase-like (Major domain)"/>
    <property type="match status" value="1"/>
</dbReference>
<comment type="cofactor">
    <cofactor evidence="1 11">
        <name>pyridoxal 5'-phosphate</name>
        <dbReference type="ChEBI" id="CHEBI:597326"/>
    </cofactor>
</comment>
<dbReference type="Proteomes" id="UP001241110">
    <property type="component" value="Unassembled WGS sequence"/>
</dbReference>
<evidence type="ECO:0000256" key="6">
    <source>
        <dbReference type="ARBA" id="ARBA00022605"/>
    </source>
</evidence>
<dbReference type="Gene3D" id="3.90.1150.10">
    <property type="entry name" value="Aspartate Aminotransferase, domain 1"/>
    <property type="match status" value="1"/>
</dbReference>
<dbReference type="SUPFAM" id="SSF53383">
    <property type="entry name" value="PLP-dependent transferases"/>
    <property type="match status" value="1"/>
</dbReference>
<dbReference type="EMBL" id="JASJOS010000037">
    <property type="protein sequence ID" value="MDJ1486371.1"/>
    <property type="molecule type" value="Genomic_DNA"/>
</dbReference>
<evidence type="ECO:0000313" key="14">
    <source>
        <dbReference type="Proteomes" id="UP001241110"/>
    </source>
</evidence>
<comment type="similarity">
    <text evidence="3 11">Belongs to the class-II pyridoxal-phosphate-dependent aminotransferase family. Histidinol-phosphate aminotransferase subfamily.</text>
</comment>
<evidence type="ECO:0000259" key="12">
    <source>
        <dbReference type="Pfam" id="PF00155"/>
    </source>
</evidence>
<evidence type="ECO:0000256" key="8">
    <source>
        <dbReference type="ARBA" id="ARBA00022898"/>
    </source>
</evidence>